<dbReference type="AlphaFoldDB" id="A0A0L0G073"/>
<dbReference type="GeneID" id="25905744"/>
<reference evidence="1 2" key="1">
    <citation type="submission" date="2011-02" db="EMBL/GenBank/DDBJ databases">
        <title>The Genome Sequence of Sphaeroforma arctica JP610.</title>
        <authorList>
            <consortium name="The Broad Institute Genome Sequencing Platform"/>
            <person name="Russ C."/>
            <person name="Cuomo C."/>
            <person name="Young S.K."/>
            <person name="Zeng Q."/>
            <person name="Gargeya S."/>
            <person name="Alvarado L."/>
            <person name="Berlin A."/>
            <person name="Chapman S.B."/>
            <person name="Chen Z."/>
            <person name="Freedman E."/>
            <person name="Gellesch M."/>
            <person name="Goldberg J."/>
            <person name="Griggs A."/>
            <person name="Gujja S."/>
            <person name="Heilman E."/>
            <person name="Heiman D."/>
            <person name="Howarth C."/>
            <person name="Mehta T."/>
            <person name="Neiman D."/>
            <person name="Pearson M."/>
            <person name="Roberts A."/>
            <person name="Saif S."/>
            <person name="Shea T."/>
            <person name="Shenoy N."/>
            <person name="Sisk P."/>
            <person name="Stolte C."/>
            <person name="Sykes S."/>
            <person name="White J."/>
            <person name="Yandava C."/>
            <person name="Burger G."/>
            <person name="Gray M.W."/>
            <person name="Holland P.W.H."/>
            <person name="King N."/>
            <person name="Lang F.B.F."/>
            <person name="Roger A.J."/>
            <person name="Ruiz-Trillo I."/>
            <person name="Haas B."/>
            <person name="Nusbaum C."/>
            <person name="Birren B."/>
        </authorList>
    </citation>
    <scope>NUCLEOTIDE SEQUENCE [LARGE SCALE GENOMIC DNA]</scope>
    <source>
        <strain evidence="1 2">JP610</strain>
    </source>
</reference>
<name>A0A0L0G073_9EUKA</name>
<proteinExistence type="predicted"/>
<evidence type="ECO:0000313" key="2">
    <source>
        <dbReference type="Proteomes" id="UP000054560"/>
    </source>
</evidence>
<keyword evidence="2" id="KW-1185">Reference proteome</keyword>
<dbReference type="EMBL" id="KQ241924">
    <property type="protein sequence ID" value="KNC82470.1"/>
    <property type="molecule type" value="Genomic_DNA"/>
</dbReference>
<evidence type="ECO:0000313" key="1">
    <source>
        <dbReference type="EMBL" id="KNC82470.1"/>
    </source>
</evidence>
<sequence>MINEANFRNGIGTFIKPTKLATITAAAFRAHARRLTKENHVDMCTNISAQGNSMVTVVTQSVTEITFMVHSVFDGEPLGESPNLHECTSDDCDATGVSISSQCIIQGCTRVQCTVADLRRYHFNVMYCISVYSFTNLIRDYLVMIDADNVDEPKLEARLDSLNTELRLKEFQLERMRSHLSFLTDEHTNALRTNANEIEQSEEKKAMLEYELMLRNDELQRVKQEHDTFIRLAHLVGLSEDQLGNVNSP</sequence>
<gene>
    <name evidence="1" type="ORF">SARC_05240</name>
</gene>
<accession>A0A0L0G073</accession>
<organism evidence="1 2">
    <name type="scientific">Sphaeroforma arctica JP610</name>
    <dbReference type="NCBI Taxonomy" id="667725"/>
    <lineage>
        <taxon>Eukaryota</taxon>
        <taxon>Ichthyosporea</taxon>
        <taxon>Ichthyophonida</taxon>
        <taxon>Sphaeroforma</taxon>
    </lineage>
</organism>
<dbReference type="Proteomes" id="UP000054560">
    <property type="component" value="Unassembled WGS sequence"/>
</dbReference>
<dbReference type="RefSeq" id="XP_014156372.1">
    <property type="nucleotide sequence ID" value="XM_014300897.1"/>
</dbReference>
<protein>
    <submittedName>
        <fullName evidence="1">Uncharacterized protein</fullName>
    </submittedName>
</protein>